<dbReference type="Proteomes" id="UP000006565">
    <property type="component" value="Chromosome"/>
</dbReference>
<dbReference type="InterPro" id="IPR051081">
    <property type="entry name" value="HTH_MetalResp_TranReg"/>
</dbReference>
<feature type="transmembrane region" description="Helical" evidence="4">
    <location>
        <begin position="149"/>
        <end position="172"/>
    </location>
</feature>
<evidence type="ECO:0000313" key="6">
    <source>
        <dbReference type="EMBL" id="ADN35739.1"/>
    </source>
</evidence>
<gene>
    <name evidence="6" type="ordered locus">Mpet_0972</name>
</gene>
<dbReference type="InterPro" id="IPR036390">
    <property type="entry name" value="WH_DNA-bd_sf"/>
</dbReference>
<dbReference type="PANTHER" id="PTHR33154">
    <property type="entry name" value="TRANSCRIPTIONAL REGULATOR, ARSR FAMILY"/>
    <property type="match status" value="1"/>
</dbReference>
<dbReference type="CDD" id="cd00090">
    <property type="entry name" value="HTH_ARSR"/>
    <property type="match status" value="1"/>
</dbReference>
<organism evidence="6 7">
    <name type="scientific">Methanolacinia petrolearia (strain DSM 11571 / OCM 486 / SEBR 4847)</name>
    <name type="common">Methanoplanus petrolearius</name>
    <dbReference type="NCBI Taxonomy" id="679926"/>
    <lineage>
        <taxon>Archaea</taxon>
        <taxon>Methanobacteriati</taxon>
        <taxon>Methanobacteriota</taxon>
        <taxon>Stenosarchaea group</taxon>
        <taxon>Methanomicrobia</taxon>
        <taxon>Methanomicrobiales</taxon>
        <taxon>Methanomicrobiaceae</taxon>
        <taxon>Methanolacinia</taxon>
    </lineage>
</organism>
<accession>E1RK16</accession>
<dbReference type="HOGENOM" id="CLU_127461_0_0_2"/>
<evidence type="ECO:0000256" key="1">
    <source>
        <dbReference type="ARBA" id="ARBA00023015"/>
    </source>
</evidence>
<dbReference type="AlphaFoldDB" id="E1RK16"/>
<dbReference type="PROSITE" id="PS50987">
    <property type="entry name" value="HTH_ARSR_2"/>
    <property type="match status" value="1"/>
</dbReference>
<dbReference type="InterPro" id="IPR001845">
    <property type="entry name" value="HTH_ArsR_DNA-bd_dom"/>
</dbReference>
<feature type="domain" description="HTH arsR-type" evidence="5">
    <location>
        <begin position="10"/>
        <end position="116"/>
    </location>
</feature>
<dbReference type="Gene3D" id="1.10.10.10">
    <property type="entry name" value="Winged helix-like DNA-binding domain superfamily/Winged helix DNA-binding domain"/>
    <property type="match status" value="1"/>
</dbReference>
<dbReference type="InterPro" id="IPR011991">
    <property type="entry name" value="ArsR-like_HTH"/>
</dbReference>
<keyword evidence="2" id="KW-0238">DNA-binding</keyword>
<feature type="transmembrane region" description="Helical" evidence="4">
    <location>
        <begin position="101"/>
        <end position="124"/>
    </location>
</feature>
<dbReference type="GO" id="GO:0003677">
    <property type="term" value="F:DNA binding"/>
    <property type="evidence" value="ECO:0007669"/>
    <property type="project" value="UniProtKB-KW"/>
</dbReference>
<protein>
    <submittedName>
        <fullName evidence="6">Transcriptional regulator, ArsR family</fullName>
    </submittedName>
</protein>
<keyword evidence="4" id="KW-0812">Transmembrane</keyword>
<dbReference type="EMBL" id="CP002117">
    <property type="protein sequence ID" value="ADN35739.1"/>
    <property type="molecule type" value="Genomic_DNA"/>
</dbReference>
<dbReference type="Pfam" id="PF01022">
    <property type="entry name" value="HTH_5"/>
    <property type="match status" value="1"/>
</dbReference>
<dbReference type="PANTHER" id="PTHR33154:SF38">
    <property type="entry name" value="HTH ARSR-TYPE DOMAIN-CONTAINING PROTEIN"/>
    <property type="match status" value="1"/>
</dbReference>
<dbReference type="SUPFAM" id="SSF46785">
    <property type="entry name" value="Winged helix' DNA-binding domain"/>
    <property type="match status" value="1"/>
</dbReference>
<name>E1RK16_METP4</name>
<evidence type="ECO:0000256" key="2">
    <source>
        <dbReference type="ARBA" id="ARBA00023125"/>
    </source>
</evidence>
<sequence>MLSGKGSEAVDKSEVILDKEIFEVLSSDKRIDILKSLNTRRKTNSELAREFSLQESTMHHHLMKLEETGLIQPVDSKNKWIYYELTAKGDAILNPDKDTRFTILISSLLTYIAAFAAFFTYISIPKLCSKPFDQGILESLMRHLATSPFLSLFVICLIIAIAQTIVLVFYFLKKKNYI</sequence>
<keyword evidence="4" id="KW-0472">Membrane</keyword>
<dbReference type="eggNOG" id="arCOG01683">
    <property type="taxonomic scope" value="Archaea"/>
</dbReference>
<dbReference type="InterPro" id="IPR036388">
    <property type="entry name" value="WH-like_DNA-bd_sf"/>
</dbReference>
<reference evidence="6 7" key="1">
    <citation type="journal article" date="2010" name="Stand. Genomic Sci.">
        <title>Complete genome sequence of Methanoplanus petrolearius type strain (SEBR 4847).</title>
        <authorList>
            <person name="Brambilla E."/>
            <person name="Djao O.D."/>
            <person name="Daligault H."/>
            <person name="Lapidus A."/>
            <person name="Lucas S."/>
            <person name="Hammon N."/>
            <person name="Nolan M."/>
            <person name="Tice H."/>
            <person name="Cheng J.F."/>
            <person name="Han C."/>
            <person name="Tapia R."/>
            <person name="Goodwin L."/>
            <person name="Pitluck S."/>
            <person name="Liolios K."/>
            <person name="Ivanova N."/>
            <person name="Mavromatis K."/>
            <person name="Mikhailova N."/>
            <person name="Pati A."/>
            <person name="Chen A."/>
            <person name="Palaniappan K."/>
            <person name="Land M."/>
            <person name="Hauser L."/>
            <person name="Chang Y.J."/>
            <person name="Jeffries C.D."/>
            <person name="Rohde M."/>
            <person name="Spring S."/>
            <person name="Sikorski J."/>
            <person name="Goker M."/>
            <person name="Woyke T."/>
            <person name="Bristow J."/>
            <person name="Eisen J.A."/>
            <person name="Markowitz V."/>
            <person name="Hugenholtz P."/>
            <person name="Kyrpides N.C."/>
            <person name="Klenk H.P."/>
        </authorList>
    </citation>
    <scope>NUCLEOTIDE SEQUENCE [LARGE SCALE GENOMIC DNA]</scope>
    <source>
        <strain evidence="7">DSM 11571 / OCM 486 / SEBR 4847</strain>
    </source>
</reference>
<evidence type="ECO:0000256" key="3">
    <source>
        <dbReference type="ARBA" id="ARBA00023163"/>
    </source>
</evidence>
<evidence type="ECO:0000313" key="7">
    <source>
        <dbReference type="Proteomes" id="UP000006565"/>
    </source>
</evidence>
<dbReference type="SMART" id="SM00418">
    <property type="entry name" value="HTH_ARSR"/>
    <property type="match status" value="1"/>
</dbReference>
<keyword evidence="4" id="KW-1133">Transmembrane helix</keyword>
<evidence type="ECO:0000259" key="5">
    <source>
        <dbReference type="PROSITE" id="PS50987"/>
    </source>
</evidence>
<evidence type="ECO:0000256" key="4">
    <source>
        <dbReference type="SAM" id="Phobius"/>
    </source>
</evidence>
<dbReference type="GO" id="GO:0003700">
    <property type="term" value="F:DNA-binding transcription factor activity"/>
    <property type="evidence" value="ECO:0007669"/>
    <property type="project" value="InterPro"/>
</dbReference>
<dbReference type="KEGG" id="mpi:Mpet_0972"/>
<keyword evidence="3" id="KW-0804">Transcription</keyword>
<keyword evidence="7" id="KW-1185">Reference proteome</keyword>
<dbReference type="STRING" id="679926.Mpet_0972"/>
<proteinExistence type="predicted"/>
<keyword evidence="1" id="KW-0805">Transcription regulation</keyword>